<dbReference type="Proteomes" id="UP001611383">
    <property type="component" value="Chromosome"/>
</dbReference>
<dbReference type="RefSeq" id="WP_395804264.1">
    <property type="nucleotide sequence ID" value="NZ_CP043494.1"/>
</dbReference>
<evidence type="ECO:0000259" key="1">
    <source>
        <dbReference type="Pfam" id="PF01738"/>
    </source>
</evidence>
<keyword evidence="3" id="KW-1185">Reference proteome</keyword>
<dbReference type="EMBL" id="CP043494">
    <property type="protein sequence ID" value="WNG47661.1"/>
    <property type="molecule type" value="Genomic_DNA"/>
</dbReference>
<accession>A0ABY9WWY8</accession>
<protein>
    <submittedName>
        <fullName evidence="2">Dienelactone hydrolase family protein</fullName>
    </submittedName>
</protein>
<dbReference type="SUPFAM" id="SSF53474">
    <property type="entry name" value="alpha/beta-Hydrolases"/>
    <property type="match status" value="1"/>
</dbReference>
<dbReference type="PANTHER" id="PTHR46623">
    <property type="entry name" value="CARBOXYMETHYLENEBUTENOLIDASE-RELATED"/>
    <property type="match status" value="1"/>
</dbReference>
<sequence length="239" mass="26442">MSVRGEWVELGDGLRGYYARPEGAGQFPSVVIYIEAFGLNEHFKRLTERFADAGFATITPDLYDGAVYAYDDLPNALAHLKRMDDDTVLARTEKALDFLAAREEADWTSVAVIGFCMGGRYAFLANAALASRFKAAAAFYGGGIGPVEDAFGRKTLLERVGDMQAPIQLWYGAEDPFIRPDEHGRIAEALSRAGKQYTLSVFPGATHGFFCEDRESYDKDAARKSWRATTAFFHEYLGS</sequence>
<dbReference type="PANTHER" id="PTHR46623:SF6">
    <property type="entry name" value="ALPHA_BETA-HYDROLASES SUPERFAMILY PROTEIN"/>
    <property type="match status" value="1"/>
</dbReference>
<keyword evidence="2" id="KW-0378">Hydrolase</keyword>
<dbReference type="GO" id="GO:0016787">
    <property type="term" value="F:hydrolase activity"/>
    <property type="evidence" value="ECO:0007669"/>
    <property type="project" value="UniProtKB-KW"/>
</dbReference>
<reference evidence="2 3" key="1">
    <citation type="submission" date="2019-08" db="EMBL/GenBank/DDBJ databases">
        <title>Archangium and Cystobacter genomes.</title>
        <authorList>
            <person name="Chen I.-C.K."/>
            <person name="Wielgoss S."/>
        </authorList>
    </citation>
    <scope>NUCLEOTIDE SEQUENCE [LARGE SCALE GENOMIC DNA]</scope>
    <source>
        <strain evidence="2 3">Cbm 6</strain>
    </source>
</reference>
<organism evidence="2 3">
    <name type="scientific">Archangium minus</name>
    <dbReference type="NCBI Taxonomy" id="83450"/>
    <lineage>
        <taxon>Bacteria</taxon>
        <taxon>Pseudomonadati</taxon>
        <taxon>Myxococcota</taxon>
        <taxon>Myxococcia</taxon>
        <taxon>Myxococcales</taxon>
        <taxon>Cystobacterineae</taxon>
        <taxon>Archangiaceae</taxon>
        <taxon>Archangium</taxon>
    </lineage>
</organism>
<keyword evidence="2" id="KW-0449">Lipoprotein</keyword>
<dbReference type="InterPro" id="IPR051049">
    <property type="entry name" value="Dienelactone_hydrolase-like"/>
</dbReference>
<gene>
    <name evidence="2" type="ORF">F0U60_28695</name>
</gene>
<evidence type="ECO:0000313" key="2">
    <source>
        <dbReference type="EMBL" id="WNG47661.1"/>
    </source>
</evidence>
<dbReference type="InterPro" id="IPR002925">
    <property type="entry name" value="Dienelactn_hydro"/>
</dbReference>
<dbReference type="Gene3D" id="3.40.50.1820">
    <property type="entry name" value="alpha/beta hydrolase"/>
    <property type="match status" value="1"/>
</dbReference>
<dbReference type="Pfam" id="PF01738">
    <property type="entry name" value="DLH"/>
    <property type="match status" value="1"/>
</dbReference>
<evidence type="ECO:0000313" key="3">
    <source>
        <dbReference type="Proteomes" id="UP001611383"/>
    </source>
</evidence>
<name>A0ABY9WWY8_9BACT</name>
<proteinExistence type="predicted"/>
<feature type="domain" description="Dienelactone hydrolase" evidence="1">
    <location>
        <begin position="14"/>
        <end position="237"/>
    </location>
</feature>
<dbReference type="InterPro" id="IPR029058">
    <property type="entry name" value="AB_hydrolase_fold"/>
</dbReference>